<dbReference type="PRINTS" id="PR00385">
    <property type="entry name" value="P450"/>
</dbReference>
<proteinExistence type="inferred from homology"/>
<dbReference type="InterPro" id="IPR036396">
    <property type="entry name" value="Cyt_P450_sf"/>
</dbReference>
<protein>
    <submittedName>
        <fullName evidence="3">Cytochrome P450</fullName>
    </submittedName>
</protein>
<dbReference type="GO" id="GO:0016705">
    <property type="term" value="F:oxidoreductase activity, acting on paired donors, with incorporation or reduction of molecular oxygen"/>
    <property type="evidence" value="ECO:0007669"/>
    <property type="project" value="InterPro"/>
</dbReference>
<sequence length="459" mass="50487">MPRIPGPRTPAQVFRAGRAFQQSLPEGLEHLRDGYGEVSVFGFGPTRTHFLLGPQANALVLRNPDNFVFTGAYDILRPIAGETALVVTDGEPHDRRKRKAQPSFHRAGVAESTRMILAALDRAVDGWRPGQRLDIHGELREALRGAMLRMFCGDRLAAQAPFLIARLDEIHELMDYPLPKQLVAWRLPGRPRRRAVAAVAAVEDRIYAEIRRRRTGGPAGEDLISVMLAEGGAAMTDREIRDMVVSALIAGYDPVGSAIGWAVYNSLSHEGVWQRIRAEADEVLGDAPATPADVRRLPHTVRVVHESLRLHPPVVLSPRRCRKAFRFRGHLIPAGSLVAISEYITHRSPEAWDEPDAFRPERWDPAREGHRAPTPMEYLPYGYGAHRCIGAGLAGAVLPAMLARLAQRTELTLLTTRPRYGGIPALVPRGGLLVEVGETPDRGRNTVDTVADTCTGALS</sequence>
<dbReference type="InterPro" id="IPR050121">
    <property type="entry name" value="Cytochrome_P450_monoxygenase"/>
</dbReference>
<keyword evidence="2" id="KW-0349">Heme</keyword>
<comment type="cofactor">
    <cofactor evidence="2">
        <name>heme</name>
        <dbReference type="ChEBI" id="CHEBI:30413"/>
    </cofactor>
</comment>
<evidence type="ECO:0000256" key="2">
    <source>
        <dbReference type="PIRSR" id="PIRSR602401-1"/>
    </source>
</evidence>
<evidence type="ECO:0000256" key="1">
    <source>
        <dbReference type="ARBA" id="ARBA00010617"/>
    </source>
</evidence>
<comment type="similarity">
    <text evidence="1">Belongs to the cytochrome P450 family.</text>
</comment>
<dbReference type="Pfam" id="PF00067">
    <property type="entry name" value="p450"/>
    <property type="match status" value="1"/>
</dbReference>
<dbReference type="Gene3D" id="1.10.630.10">
    <property type="entry name" value="Cytochrome P450"/>
    <property type="match status" value="1"/>
</dbReference>
<dbReference type="InterPro" id="IPR002401">
    <property type="entry name" value="Cyt_P450_E_grp-I"/>
</dbReference>
<reference evidence="3" key="1">
    <citation type="submission" date="2024-07" db="EMBL/GenBank/DDBJ databases">
        <authorList>
            <person name="Yu S.T."/>
        </authorList>
    </citation>
    <scope>NUCLEOTIDE SEQUENCE</scope>
    <source>
        <strain evidence="3">Y1</strain>
    </source>
</reference>
<name>A0AB39TEN6_9ACTN</name>
<keyword evidence="2" id="KW-0408">Iron</keyword>
<keyword evidence="2" id="KW-0479">Metal-binding</keyword>
<organism evidence="3">
    <name type="scientific">Streptomyces sp. Y1</name>
    <dbReference type="NCBI Taxonomy" id="3238634"/>
    <lineage>
        <taxon>Bacteria</taxon>
        <taxon>Bacillati</taxon>
        <taxon>Actinomycetota</taxon>
        <taxon>Actinomycetes</taxon>
        <taxon>Kitasatosporales</taxon>
        <taxon>Streptomycetaceae</taxon>
        <taxon>Streptomyces</taxon>
    </lineage>
</organism>
<dbReference type="PRINTS" id="PR00463">
    <property type="entry name" value="EP450I"/>
</dbReference>
<accession>A0AB39TEN6</accession>
<dbReference type="GO" id="GO:0020037">
    <property type="term" value="F:heme binding"/>
    <property type="evidence" value="ECO:0007669"/>
    <property type="project" value="InterPro"/>
</dbReference>
<dbReference type="SUPFAM" id="SSF48264">
    <property type="entry name" value="Cytochrome P450"/>
    <property type="match status" value="1"/>
</dbReference>
<dbReference type="EMBL" id="CP163445">
    <property type="protein sequence ID" value="XDQ77377.1"/>
    <property type="molecule type" value="Genomic_DNA"/>
</dbReference>
<dbReference type="InterPro" id="IPR001128">
    <property type="entry name" value="Cyt_P450"/>
</dbReference>
<feature type="binding site" description="axial binding residue" evidence="2">
    <location>
        <position position="388"/>
    </location>
    <ligand>
        <name>heme</name>
        <dbReference type="ChEBI" id="CHEBI:30413"/>
    </ligand>
    <ligandPart>
        <name>Fe</name>
        <dbReference type="ChEBI" id="CHEBI:18248"/>
    </ligandPart>
</feature>
<dbReference type="PANTHER" id="PTHR24305:SF166">
    <property type="entry name" value="CYTOCHROME P450 12A4, MITOCHONDRIAL-RELATED"/>
    <property type="match status" value="1"/>
</dbReference>
<dbReference type="GO" id="GO:0004497">
    <property type="term" value="F:monooxygenase activity"/>
    <property type="evidence" value="ECO:0007669"/>
    <property type="project" value="InterPro"/>
</dbReference>
<dbReference type="AlphaFoldDB" id="A0AB39TEN6"/>
<dbReference type="PANTHER" id="PTHR24305">
    <property type="entry name" value="CYTOCHROME P450"/>
    <property type="match status" value="1"/>
</dbReference>
<dbReference type="GO" id="GO:0005506">
    <property type="term" value="F:iron ion binding"/>
    <property type="evidence" value="ECO:0007669"/>
    <property type="project" value="InterPro"/>
</dbReference>
<dbReference type="RefSeq" id="WP_369182245.1">
    <property type="nucleotide sequence ID" value="NZ_CP163445.1"/>
</dbReference>
<gene>
    <name evidence="3" type="ORF">AB2U05_02195</name>
</gene>
<evidence type="ECO:0000313" key="3">
    <source>
        <dbReference type="EMBL" id="XDQ77377.1"/>
    </source>
</evidence>